<keyword evidence="4" id="KW-1185">Reference proteome</keyword>
<reference evidence="3 4" key="1">
    <citation type="submission" date="2020-10" db="EMBL/GenBank/DDBJ databases">
        <title>Wide distribution of Phycisphaera-like planctomycetes from WD2101 soil group in peatlands and genome analysis of the first cultivated representative.</title>
        <authorList>
            <person name="Dedysh S.N."/>
            <person name="Beletsky A.V."/>
            <person name="Ivanova A."/>
            <person name="Kulichevskaya I.S."/>
            <person name="Suzina N.E."/>
            <person name="Philippov D.A."/>
            <person name="Rakitin A.L."/>
            <person name="Mardanov A.V."/>
            <person name="Ravin N.V."/>
        </authorList>
    </citation>
    <scope>NUCLEOTIDE SEQUENCE [LARGE SCALE GENOMIC DNA]</scope>
    <source>
        <strain evidence="3 4">M1803</strain>
    </source>
</reference>
<protein>
    <submittedName>
        <fullName evidence="3">Autotransporter-associated beta strand repeat-containing protein</fullName>
    </submittedName>
</protein>
<feature type="signal peptide" evidence="2">
    <location>
        <begin position="1"/>
        <end position="26"/>
    </location>
</feature>
<evidence type="ECO:0000313" key="4">
    <source>
        <dbReference type="Proteomes" id="UP000593765"/>
    </source>
</evidence>
<evidence type="ECO:0000256" key="1">
    <source>
        <dbReference type="ARBA" id="ARBA00022729"/>
    </source>
</evidence>
<dbReference type="InterPro" id="IPR013425">
    <property type="entry name" value="Autotrns_rpt"/>
</dbReference>
<dbReference type="SUPFAM" id="SSF51126">
    <property type="entry name" value="Pectin lyase-like"/>
    <property type="match status" value="1"/>
</dbReference>
<accession>A0A7M2WUR6</accession>
<dbReference type="NCBIfam" id="TIGR02595">
    <property type="entry name" value="PEP_CTERM"/>
    <property type="match status" value="1"/>
</dbReference>
<dbReference type="InterPro" id="IPR011050">
    <property type="entry name" value="Pectin_lyase_fold/virulence"/>
</dbReference>
<organism evidence="3 4">
    <name type="scientific">Humisphaera borealis</name>
    <dbReference type="NCBI Taxonomy" id="2807512"/>
    <lineage>
        <taxon>Bacteria</taxon>
        <taxon>Pseudomonadati</taxon>
        <taxon>Planctomycetota</taxon>
        <taxon>Phycisphaerae</taxon>
        <taxon>Tepidisphaerales</taxon>
        <taxon>Tepidisphaeraceae</taxon>
        <taxon>Humisphaera</taxon>
    </lineage>
</organism>
<gene>
    <name evidence="3" type="ORF">IPV69_18765</name>
</gene>
<proteinExistence type="predicted"/>
<evidence type="ECO:0000313" key="3">
    <source>
        <dbReference type="EMBL" id="QOV88280.1"/>
    </source>
</evidence>
<dbReference type="EMBL" id="CP063458">
    <property type="protein sequence ID" value="QOV88280.1"/>
    <property type="molecule type" value="Genomic_DNA"/>
</dbReference>
<dbReference type="InterPro" id="IPR013424">
    <property type="entry name" value="Ice-binding_C"/>
</dbReference>
<keyword evidence="1 2" id="KW-0732">Signal</keyword>
<name>A0A7M2WUR6_9BACT</name>
<dbReference type="Pfam" id="PF12951">
    <property type="entry name" value="PATR"/>
    <property type="match status" value="8"/>
</dbReference>
<dbReference type="Proteomes" id="UP000593765">
    <property type="component" value="Chromosome"/>
</dbReference>
<dbReference type="KEGG" id="hbs:IPV69_18765"/>
<dbReference type="NCBIfam" id="TIGR02601">
    <property type="entry name" value="autotrns_rpt"/>
    <property type="match status" value="4"/>
</dbReference>
<sequence length="1691" mass="163687">MGTKTSKIWRAVGGILPALLTPLASQGQTTWNNGNSNFSWNDAANWSAGLPTSTALASFSNAGAGTITLDASQSALGLSFSNTTPYVFNSGTGTNTLGIFGSGIASNAAGAVTINPQITLGAAQTWALTSAGGSLTTGDVNLNAFGLTVGATNAAPININGVVSGTGTVSLAGGVVSLGSANTYSGTTTVTGGTLRTLVSGALPGTTTLAIPATAANGTVTVDLLGTSQTISNLTFNNTGATTVNFTGTAGSSLSVSPAALTLAPSVATVNLAVSMATLGTFTYNNAAGTFTANNGASANPANNAVTITLAGGTNNITASTINIGNGTTGGGVVNTTVNLGTTNTLKVDTIRFGNGRAGGNLKFATGLTNPTLTITGAAGGASTTNLNLGQGHDSNTLTTTPNDTFDTTLGTLTAAFNNVVIAQNVPAAGNRTIVFNSNFLMGAGSITANTFSVGVITQRATPTPASTLNSQLTAVFSLTGGTASIGTLTLATTNYTDTFTGTNTLSGTVNLNAGATLNATTIQRGATATPTAGTITITSQINWNDGTIGNNTGTDLGISGITLVSNGAAANHTFNISGAQTATVSSVISGAGPITKAGTGTLVYSGVNTLTGGNTVTAGTLRVSGSGTFGAATAPLTINGGLVDMNGQSRTVGNFNGAGGTIANNLAASTSTLTIGGTGTFNGTIANNTGTGGTLGLTKSGTGALTLGGTNTYTGTTNVGAGTLTIASSYPSGSALTLAAGATLSLNNGTTTPLTIPGLSLGAGTGVASLGMDLAAPGTNDSFGTAAAATTSNTVRFEITGLTGFAAGNYTLLSAASGLSTATYAVGAFPSGFSYTLLPSDTAVQINVFTIEPTTGPIFYNATSSNSWASLTSGNSNAFTTDLAGTTPAVGPPNSTNTVNFTTGGATIVGPTVTSVLDGNYTINDLVFNNQTQSGAVTAIAINAGNSASNTLTITPAAATAGINVQTGAPASIGIIAPVTLGANQTWTIADAPTVLTIGGAMNGTAGLTKNGPGTLRFLDSSFAGYTGAIAINAGAVNFEVTTGTQTVTSAVSGAGSVTKTGAGTVILNGANSYAGGTTIVAGSLNANSATAIGTGTLTINSGATLGNSSGNLVTFTNNNSMIWNGDFTKAGNSTTAGTGNVTMTANVNVNNTGATTFTVGGVISGAFSLSKSGVAGSVMALSGANTYSGGTTITGGVLAVNTLDLNGNASSIGTGTTLGINASTLRYTGAANAVTNRAVTLTGAAVIEMPITGVDQTLELSGVIDGTGALTKGVTGTPTAAGSASSNLILSNAGNTFSGNVTISAGTLTIRNSGGLGTGTKTITLTAGTAGAPSLRLDPGVGGSISLPSTISFSSSYNGQNALNPNGLGTIDSRTGNNTVAGNFTLMSGGGSTALNVSAGSTLTMSGNFAPNTTARALELRGDGTGVVSGLIADGSTTNILSVVRSGGGNGVWTLTNSNTYTNGTTVSGGTLLASNVSGGNSATGTGAVTVNGANGGGILGGVGSIAGPLTITTTTGTPGTLRPGDASANGTLTVLAGLTVNTGARLGFHIQNAGLPAAADTGGSTTGTLPNPTSNNFLNITGGTTSISSGTVLALDGTGGTFSPFATYSYQVGQGAGNQNLSITTPSQFVFSNFNVSPASATFTANSAGALYVNITFVPEPATLGLLTLAATGLLGRRRGSRRGRHGA</sequence>
<feature type="chain" id="PRO_5034521425" evidence="2">
    <location>
        <begin position="27"/>
        <end position="1691"/>
    </location>
</feature>
<evidence type="ECO:0000256" key="2">
    <source>
        <dbReference type="SAM" id="SignalP"/>
    </source>
</evidence>
<dbReference type="RefSeq" id="WP_206291255.1">
    <property type="nucleotide sequence ID" value="NZ_CP063458.1"/>
</dbReference>